<reference evidence="1 2" key="1">
    <citation type="journal article" date="2024" name="Commun. Biol.">
        <title>Comparative genomic analysis of thermophilic fungi reveals convergent evolutionary adaptations and gene losses.</title>
        <authorList>
            <person name="Steindorff A.S."/>
            <person name="Aguilar-Pontes M.V."/>
            <person name="Robinson A.J."/>
            <person name="Andreopoulos B."/>
            <person name="LaButti K."/>
            <person name="Kuo A."/>
            <person name="Mondo S."/>
            <person name="Riley R."/>
            <person name="Otillar R."/>
            <person name="Haridas S."/>
            <person name="Lipzen A."/>
            <person name="Grimwood J."/>
            <person name="Schmutz J."/>
            <person name="Clum A."/>
            <person name="Reid I.D."/>
            <person name="Moisan M.C."/>
            <person name="Butler G."/>
            <person name="Nguyen T.T.M."/>
            <person name="Dewar K."/>
            <person name="Conant G."/>
            <person name="Drula E."/>
            <person name="Henrissat B."/>
            <person name="Hansel C."/>
            <person name="Singer S."/>
            <person name="Hutchinson M.I."/>
            <person name="de Vries R.P."/>
            <person name="Natvig D.O."/>
            <person name="Powell A.J."/>
            <person name="Tsang A."/>
            <person name="Grigoriev I.V."/>
        </authorList>
    </citation>
    <scope>NUCLEOTIDE SEQUENCE [LARGE SCALE GENOMIC DNA]</scope>
    <source>
        <strain evidence="1 2">CBS 494.80</strain>
    </source>
</reference>
<sequence>MVLQDDWPTMADGTSYDGKQLLHLVRTGNSPFEGVWDVELLIREIEENLNTEVTDILTAQKGSNNYGFNLATSDGSNIVARLARGDVNMPDFDGFAIEKQVPEAQFEAAVYTLLASNHGIRASTLLYYRVPVQNPPPRDTIPEDLTGRRLFVFKRAEGVNNVWTSLTADNKLALLDQLACMRAALFHYELPLDFASQYLLDRMFDFKPETLSMPVASTREFWMHVLESKINATIKNEGDMIGWKVDEETVGPIALAAKMSLLRALPHILPQETTDVPLYRLVLEHGDFGIHNTSITTDTDGTPIVTSLYDWETGCIVPALLSDPLVAVSPVDLFIDANGGPAVTRIPKDPTPLDLETYADWSRHYFKKLYSEAPDYKSAIRAGKDVRYLWFALRDWHGGDSEEFFGNLGTWAEQRIKESEAA</sequence>
<evidence type="ECO:0000313" key="1">
    <source>
        <dbReference type="EMBL" id="KAL2066784.1"/>
    </source>
</evidence>
<dbReference type="InterPro" id="IPR051678">
    <property type="entry name" value="AGP_Transferase"/>
</dbReference>
<dbReference type="EMBL" id="JAZHXI010000010">
    <property type="protein sequence ID" value="KAL2066784.1"/>
    <property type="molecule type" value="Genomic_DNA"/>
</dbReference>
<accession>A0ABR4CC59</accession>
<evidence type="ECO:0000313" key="2">
    <source>
        <dbReference type="Proteomes" id="UP001595075"/>
    </source>
</evidence>
<name>A0ABR4CC59_9HELO</name>
<gene>
    <name evidence="1" type="ORF">VTL71DRAFT_1208</name>
</gene>
<feature type="non-terminal residue" evidence="1">
    <location>
        <position position="422"/>
    </location>
</feature>
<keyword evidence="2" id="KW-1185">Reference proteome</keyword>
<dbReference type="PANTHER" id="PTHR21310">
    <property type="entry name" value="AMINOGLYCOSIDE PHOSPHOTRANSFERASE-RELATED-RELATED"/>
    <property type="match status" value="1"/>
</dbReference>
<proteinExistence type="predicted"/>
<comment type="caution">
    <text evidence="1">The sequence shown here is derived from an EMBL/GenBank/DDBJ whole genome shotgun (WGS) entry which is preliminary data.</text>
</comment>
<dbReference type="InterPro" id="IPR011009">
    <property type="entry name" value="Kinase-like_dom_sf"/>
</dbReference>
<dbReference type="Proteomes" id="UP001595075">
    <property type="component" value="Unassembled WGS sequence"/>
</dbReference>
<organism evidence="1 2">
    <name type="scientific">Oculimacula yallundae</name>
    <dbReference type="NCBI Taxonomy" id="86028"/>
    <lineage>
        <taxon>Eukaryota</taxon>
        <taxon>Fungi</taxon>
        <taxon>Dikarya</taxon>
        <taxon>Ascomycota</taxon>
        <taxon>Pezizomycotina</taxon>
        <taxon>Leotiomycetes</taxon>
        <taxon>Helotiales</taxon>
        <taxon>Ploettnerulaceae</taxon>
        <taxon>Oculimacula</taxon>
    </lineage>
</organism>
<dbReference type="PANTHER" id="PTHR21310:SF15">
    <property type="entry name" value="AMINOGLYCOSIDE PHOSPHOTRANSFERASE DOMAIN-CONTAINING PROTEIN"/>
    <property type="match status" value="1"/>
</dbReference>
<evidence type="ECO:0008006" key="3">
    <source>
        <dbReference type="Google" id="ProtNLM"/>
    </source>
</evidence>
<protein>
    <recommendedName>
        <fullName evidence="3">Aminoglycoside phosphotransferase domain-containing protein</fullName>
    </recommendedName>
</protein>
<dbReference type="SUPFAM" id="SSF56112">
    <property type="entry name" value="Protein kinase-like (PK-like)"/>
    <property type="match status" value="1"/>
</dbReference>